<name>A0A0E9ULG8_ANGAN</name>
<evidence type="ECO:0000313" key="1">
    <source>
        <dbReference type="EMBL" id="JAH66699.1"/>
    </source>
</evidence>
<reference evidence="1" key="1">
    <citation type="submission" date="2014-11" db="EMBL/GenBank/DDBJ databases">
        <authorList>
            <person name="Amaro Gonzalez C."/>
        </authorList>
    </citation>
    <scope>NUCLEOTIDE SEQUENCE</scope>
</reference>
<sequence length="28" mass="3083">MTFKTDVIKDAMQFSDRVGQPAPCPGQN</sequence>
<protein>
    <submittedName>
        <fullName evidence="1">Uncharacterized protein</fullName>
    </submittedName>
</protein>
<reference evidence="1" key="2">
    <citation type="journal article" date="2015" name="Fish Shellfish Immunol.">
        <title>Early steps in the European eel (Anguilla anguilla)-Vibrio vulnificus interaction in the gills: Role of the RtxA13 toxin.</title>
        <authorList>
            <person name="Callol A."/>
            <person name="Pajuelo D."/>
            <person name="Ebbesson L."/>
            <person name="Teles M."/>
            <person name="MacKenzie S."/>
            <person name="Amaro C."/>
        </authorList>
    </citation>
    <scope>NUCLEOTIDE SEQUENCE</scope>
</reference>
<dbReference type="EMBL" id="GBXM01041878">
    <property type="protein sequence ID" value="JAH66699.1"/>
    <property type="molecule type" value="Transcribed_RNA"/>
</dbReference>
<proteinExistence type="predicted"/>
<dbReference type="AlphaFoldDB" id="A0A0E9ULG8"/>
<accession>A0A0E9ULG8</accession>
<organism evidence="1">
    <name type="scientific">Anguilla anguilla</name>
    <name type="common">European freshwater eel</name>
    <name type="synonym">Muraena anguilla</name>
    <dbReference type="NCBI Taxonomy" id="7936"/>
    <lineage>
        <taxon>Eukaryota</taxon>
        <taxon>Metazoa</taxon>
        <taxon>Chordata</taxon>
        <taxon>Craniata</taxon>
        <taxon>Vertebrata</taxon>
        <taxon>Euteleostomi</taxon>
        <taxon>Actinopterygii</taxon>
        <taxon>Neopterygii</taxon>
        <taxon>Teleostei</taxon>
        <taxon>Anguilliformes</taxon>
        <taxon>Anguillidae</taxon>
        <taxon>Anguilla</taxon>
    </lineage>
</organism>